<organism evidence="1 2">
    <name type="scientific">Rosa chinensis</name>
    <name type="common">China rose</name>
    <dbReference type="NCBI Taxonomy" id="74649"/>
    <lineage>
        <taxon>Eukaryota</taxon>
        <taxon>Viridiplantae</taxon>
        <taxon>Streptophyta</taxon>
        <taxon>Embryophyta</taxon>
        <taxon>Tracheophyta</taxon>
        <taxon>Spermatophyta</taxon>
        <taxon>Magnoliopsida</taxon>
        <taxon>eudicotyledons</taxon>
        <taxon>Gunneridae</taxon>
        <taxon>Pentapetalae</taxon>
        <taxon>rosids</taxon>
        <taxon>fabids</taxon>
        <taxon>Rosales</taxon>
        <taxon>Rosaceae</taxon>
        <taxon>Rosoideae</taxon>
        <taxon>Rosoideae incertae sedis</taxon>
        <taxon>Rosa</taxon>
    </lineage>
</organism>
<evidence type="ECO:0000313" key="1">
    <source>
        <dbReference type="EMBL" id="PRQ37031.1"/>
    </source>
</evidence>
<dbReference type="Gramene" id="PRQ37031">
    <property type="protein sequence ID" value="PRQ37031"/>
    <property type="gene ID" value="RchiOBHm_Chr4g0398121"/>
</dbReference>
<dbReference type="Proteomes" id="UP000238479">
    <property type="component" value="Chromosome 4"/>
</dbReference>
<keyword evidence="2" id="KW-1185">Reference proteome</keyword>
<sequence length="57" mass="6094">MALLHLFNGGALCGPSVCRTGGLDQDKIGVDGRCLLRWARACTSGCEGWPELCLESR</sequence>
<dbReference type="EMBL" id="PDCK01000042">
    <property type="protein sequence ID" value="PRQ37031.1"/>
    <property type="molecule type" value="Genomic_DNA"/>
</dbReference>
<proteinExistence type="predicted"/>
<dbReference type="AlphaFoldDB" id="A0A2P6QS80"/>
<name>A0A2P6QS80_ROSCH</name>
<reference evidence="1 2" key="1">
    <citation type="journal article" date="2018" name="Nat. Genet.">
        <title>The Rosa genome provides new insights in the design of modern roses.</title>
        <authorList>
            <person name="Bendahmane M."/>
        </authorList>
    </citation>
    <scope>NUCLEOTIDE SEQUENCE [LARGE SCALE GENOMIC DNA]</scope>
    <source>
        <strain evidence="2">cv. Old Blush</strain>
    </source>
</reference>
<gene>
    <name evidence="1" type="ORF">RchiOBHm_Chr4g0398121</name>
</gene>
<evidence type="ECO:0000313" key="2">
    <source>
        <dbReference type="Proteomes" id="UP000238479"/>
    </source>
</evidence>
<accession>A0A2P6QS80</accession>
<protein>
    <submittedName>
        <fullName evidence="1">Uncharacterized protein</fullName>
    </submittedName>
</protein>
<comment type="caution">
    <text evidence="1">The sequence shown here is derived from an EMBL/GenBank/DDBJ whole genome shotgun (WGS) entry which is preliminary data.</text>
</comment>